<keyword evidence="4" id="KW-1003">Cell membrane</keyword>
<dbReference type="CDD" id="cd00082">
    <property type="entry name" value="HisKA"/>
    <property type="match status" value="1"/>
</dbReference>
<feature type="domain" description="Histidine kinase" evidence="10">
    <location>
        <begin position="335"/>
        <end position="549"/>
    </location>
</feature>
<dbReference type="Gene3D" id="3.30.565.10">
    <property type="entry name" value="Histidine kinase-like ATPase, C-terminal domain"/>
    <property type="match status" value="1"/>
</dbReference>
<dbReference type="OrthoDB" id="9796100at2"/>
<comment type="caution">
    <text evidence="11">The sequence shown here is derived from an EMBL/GenBank/DDBJ whole genome shotgun (WGS) entry which is preliminary data.</text>
</comment>
<evidence type="ECO:0000256" key="3">
    <source>
        <dbReference type="ARBA" id="ARBA00012438"/>
    </source>
</evidence>
<dbReference type="SMART" id="SM00387">
    <property type="entry name" value="HATPase_c"/>
    <property type="match status" value="1"/>
</dbReference>
<comment type="catalytic activity">
    <reaction evidence="1">
        <text>ATP + protein L-histidine = ADP + protein N-phospho-L-histidine.</text>
        <dbReference type="EC" id="2.7.13.3"/>
    </reaction>
</comment>
<comment type="subcellular location">
    <subcellularLocation>
        <location evidence="2">Cell membrane</location>
        <topology evidence="2">Multi-pass membrane protein</topology>
    </subcellularLocation>
</comment>
<dbReference type="InterPro" id="IPR033479">
    <property type="entry name" value="dCache_1"/>
</dbReference>
<keyword evidence="5" id="KW-0597">Phosphoprotein</keyword>
<protein>
    <recommendedName>
        <fullName evidence="3">histidine kinase</fullName>
        <ecNumber evidence="3">2.7.13.3</ecNumber>
    </recommendedName>
</protein>
<sequence>MLKSLKRILTAKNINLNYAAALLVIALLLVLTAITAFLNYRETLGNTRQELGSLSRLLDEQTSNFFGSVDLVLDSLAEAQPQALPRYDPDFSATLRTRANGIPYVRALFMIDARGELVQDSDPHASVPVDLSDRSYFRAFLDDPDLTFLIGEPIVSRTQKVRSIPVLRKLTAADGAFAGLIGASVEPRYLNAFYNELELDDAAAVALFSTDGMVLASRAPGDDRIVYSPRRFSIPEHLPEAGMVHSDALDGRDRIISYHLLPELGLGVAVGDGMDSVRRQWWQATWPMLLAVGALVILIAWLTYVLDRRQKERVQQVQRAITTQKLEALGQMTGGIAHDFNNVLAAAAASLRLIQSRGPTPEIMTATEQALARGENLVRQLMSFARRRDLAVARHDANALIANLDQVLKHAAGPDVRLKIELAERLPLCWTDQTQFDAALVNLVVNARHAMPDGGTIRITTALAQRTTDAGELPPGAYVAVIVTDTGVGMTPATLEKIFEPFFTTKGETGTGLGLAQIYGFMRQVGGAVLVESAPGQGSTFRLLFRSDA</sequence>
<evidence type="ECO:0000259" key="10">
    <source>
        <dbReference type="PROSITE" id="PS50109"/>
    </source>
</evidence>
<dbReference type="InterPro" id="IPR003594">
    <property type="entry name" value="HATPase_dom"/>
</dbReference>
<dbReference type="Pfam" id="PF02743">
    <property type="entry name" value="dCache_1"/>
    <property type="match status" value="1"/>
</dbReference>
<dbReference type="AlphaFoldDB" id="M2U4F5"/>
<name>M2U4F5_9SPHN</name>
<dbReference type="InterPro" id="IPR036097">
    <property type="entry name" value="HisK_dim/P_sf"/>
</dbReference>
<dbReference type="GO" id="GO:0000155">
    <property type="term" value="F:phosphorelay sensor kinase activity"/>
    <property type="evidence" value="ECO:0007669"/>
    <property type="project" value="InterPro"/>
</dbReference>
<organism evidence="11 12">
    <name type="scientific">Pacificimonas flava</name>
    <dbReference type="NCBI Taxonomy" id="1234595"/>
    <lineage>
        <taxon>Bacteria</taxon>
        <taxon>Pseudomonadati</taxon>
        <taxon>Pseudomonadota</taxon>
        <taxon>Alphaproteobacteria</taxon>
        <taxon>Sphingomonadales</taxon>
        <taxon>Sphingosinicellaceae</taxon>
        <taxon>Pacificimonas</taxon>
    </lineage>
</organism>
<evidence type="ECO:0000256" key="2">
    <source>
        <dbReference type="ARBA" id="ARBA00004651"/>
    </source>
</evidence>
<evidence type="ECO:0000256" key="4">
    <source>
        <dbReference type="ARBA" id="ARBA00022475"/>
    </source>
</evidence>
<evidence type="ECO:0000313" key="11">
    <source>
        <dbReference type="EMBL" id="EMD82902.1"/>
    </source>
</evidence>
<dbReference type="RefSeq" id="WP_008601491.1">
    <property type="nucleotide sequence ID" value="NZ_AMRV01000004.1"/>
</dbReference>
<dbReference type="PANTHER" id="PTHR43065:SF49">
    <property type="entry name" value="HISTIDINE KINASE"/>
    <property type="match status" value="1"/>
</dbReference>
<keyword evidence="11" id="KW-0418">Kinase</keyword>
<dbReference type="Gene3D" id="3.30.450.20">
    <property type="entry name" value="PAS domain"/>
    <property type="match status" value="2"/>
</dbReference>
<dbReference type="EC" id="2.7.13.3" evidence="3"/>
<evidence type="ECO:0000256" key="8">
    <source>
        <dbReference type="ARBA" id="ARBA00023136"/>
    </source>
</evidence>
<dbReference type="EMBL" id="AMRV01000004">
    <property type="protein sequence ID" value="EMD82902.1"/>
    <property type="molecule type" value="Genomic_DNA"/>
</dbReference>
<evidence type="ECO:0000256" key="9">
    <source>
        <dbReference type="SAM" id="Phobius"/>
    </source>
</evidence>
<dbReference type="InterPro" id="IPR003661">
    <property type="entry name" value="HisK_dim/P_dom"/>
</dbReference>
<evidence type="ECO:0000256" key="6">
    <source>
        <dbReference type="ARBA" id="ARBA00022692"/>
    </source>
</evidence>
<dbReference type="PRINTS" id="PR00344">
    <property type="entry name" value="BCTRLSENSOR"/>
</dbReference>
<keyword evidence="12" id="KW-1185">Reference proteome</keyword>
<gene>
    <name evidence="11" type="ORF">C725_1500</name>
</gene>
<dbReference type="Proteomes" id="UP000011717">
    <property type="component" value="Unassembled WGS sequence"/>
</dbReference>
<reference evidence="11 12" key="1">
    <citation type="journal article" date="2013" name="Genome Announc.">
        <title>Draft Genome Sequence of Strain JLT2015T, Belonging to the Family Sphingomonadaceae of the Alphaproteobacteria.</title>
        <authorList>
            <person name="Tang K."/>
            <person name="Liu K."/>
            <person name="Li S."/>
            <person name="Jiao N."/>
        </authorList>
    </citation>
    <scope>NUCLEOTIDE SEQUENCE [LARGE SCALE GENOMIC DNA]</scope>
    <source>
        <strain evidence="11 12">JLT2015</strain>
    </source>
</reference>
<feature type="transmembrane region" description="Helical" evidence="9">
    <location>
        <begin position="286"/>
        <end position="306"/>
    </location>
</feature>
<evidence type="ECO:0000256" key="1">
    <source>
        <dbReference type="ARBA" id="ARBA00000085"/>
    </source>
</evidence>
<keyword evidence="7 9" id="KW-1133">Transmembrane helix</keyword>
<evidence type="ECO:0000256" key="7">
    <source>
        <dbReference type="ARBA" id="ARBA00022989"/>
    </source>
</evidence>
<proteinExistence type="predicted"/>
<dbReference type="PROSITE" id="PS50109">
    <property type="entry name" value="HIS_KIN"/>
    <property type="match status" value="1"/>
</dbReference>
<dbReference type="GO" id="GO:0005886">
    <property type="term" value="C:plasma membrane"/>
    <property type="evidence" value="ECO:0007669"/>
    <property type="project" value="UniProtKB-SubCell"/>
</dbReference>
<dbReference type="CDD" id="cd12915">
    <property type="entry name" value="PDC2_DGC_like"/>
    <property type="match status" value="1"/>
</dbReference>
<dbReference type="SUPFAM" id="SSF55874">
    <property type="entry name" value="ATPase domain of HSP90 chaperone/DNA topoisomerase II/histidine kinase"/>
    <property type="match status" value="1"/>
</dbReference>
<dbReference type="PANTHER" id="PTHR43065">
    <property type="entry name" value="SENSOR HISTIDINE KINASE"/>
    <property type="match status" value="1"/>
</dbReference>
<keyword evidence="8 9" id="KW-0472">Membrane</keyword>
<dbReference type="InterPro" id="IPR005467">
    <property type="entry name" value="His_kinase_dom"/>
</dbReference>
<evidence type="ECO:0000313" key="12">
    <source>
        <dbReference type="Proteomes" id="UP000011717"/>
    </source>
</evidence>
<dbReference type="Pfam" id="PF02518">
    <property type="entry name" value="HATPase_c"/>
    <property type="match status" value="1"/>
</dbReference>
<keyword evidence="11" id="KW-0808">Transferase</keyword>
<keyword evidence="6 9" id="KW-0812">Transmembrane</keyword>
<dbReference type="SUPFAM" id="SSF47384">
    <property type="entry name" value="Homodimeric domain of signal transducing histidine kinase"/>
    <property type="match status" value="1"/>
</dbReference>
<dbReference type="InterPro" id="IPR036890">
    <property type="entry name" value="HATPase_C_sf"/>
</dbReference>
<dbReference type="CDD" id="cd12914">
    <property type="entry name" value="PDC1_DGC_like"/>
    <property type="match status" value="1"/>
</dbReference>
<dbReference type="InterPro" id="IPR004358">
    <property type="entry name" value="Sig_transdc_His_kin-like_C"/>
</dbReference>
<dbReference type="Gene3D" id="1.10.287.130">
    <property type="match status" value="1"/>
</dbReference>
<evidence type="ECO:0000256" key="5">
    <source>
        <dbReference type="ARBA" id="ARBA00022553"/>
    </source>
</evidence>
<accession>M2U4F5</accession>